<evidence type="ECO:0000256" key="3">
    <source>
        <dbReference type="ARBA" id="ARBA00007353"/>
    </source>
</evidence>
<evidence type="ECO:0000256" key="9">
    <source>
        <dbReference type="ARBA" id="ARBA00047989"/>
    </source>
</evidence>
<evidence type="ECO:0000256" key="5">
    <source>
        <dbReference type="ARBA" id="ARBA00022723"/>
    </source>
</evidence>
<comment type="catalytic activity">
    <reaction evidence="11">
        <text>S-methyl-5'-thioadenosine + phosphate = 5-(methylsulfanyl)-alpha-D-ribose 1-phosphate + adenine</text>
        <dbReference type="Rhea" id="RHEA:11852"/>
        <dbReference type="ChEBI" id="CHEBI:16708"/>
        <dbReference type="ChEBI" id="CHEBI:17509"/>
        <dbReference type="ChEBI" id="CHEBI:43474"/>
        <dbReference type="ChEBI" id="CHEBI:58533"/>
        <dbReference type="EC" id="2.4.2.28"/>
    </reaction>
    <physiologicalReaction direction="left-to-right" evidence="11">
        <dbReference type="Rhea" id="RHEA:11853"/>
    </physiologicalReaction>
</comment>
<evidence type="ECO:0000256" key="8">
    <source>
        <dbReference type="ARBA" id="ARBA00023008"/>
    </source>
</evidence>
<dbReference type="AlphaFoldDB" id="A0A249K9G2"/>
<evidence type="ECO:0000256" key="2">
    <source>
        <dbReference type="ARBA" id="ARBA00003215"/>
    </source>
</evidence>
<dbReference type="Pfam" id="PF02578">
    <property type="entry name" value="Cu-oxidase_4"/>
    <property type="match status" value="1"/>
</dbReference>
<keyword evidence="8" id="KW-0186">Copper</keyword>
<dbReference type="PANTHER" id="PTHR30616">
    <property type="entry name" value="UNCHARACTERIZED PROTEIN YFIH"/>
    <property type="match status" value="1"/>
</dbReference>
<dbReference type="PANTHER" id="PTHR30616:SF2">
    <property type="entry name" value="PURINE NUCLEOSIDE PHOSPHORYLASE LACC1"/>
    <property type="match status" value="1"/>
</dbReference>
<dbReference type="Proteomes" id="UP000217171">
    <property type="component" value="Chromosome"/>
</dbReference>
<evidence type="ECO:0000313" key="13">
    <source>
        <dbReference type="Proteomes" id="UP000217171"/>
    </source>
</evidence>
<evidence type="ECO:0000256" key="1">
    <source>
        <dbReference type="ARBA" id="ARBA00000553"/>
    </source>
</evidence>
<keyword evidence="4" id="KW-0808">Transferase</keyword>
<comment type="similarity">
    <text evidence="3">Belongs to the purine nucleoside phosphorylase YfiH/LACC1 family.</text>
</comment>
<keyword evidence="6" id="KW-0378">Hydrolase</keyword>
<keyword evidence="5" id="KW-0479">Metal-binding</keyword>
<organism evidence="12 13">
    <name type="scientific">Candidatus Nanopelagicus hibericus</name>
    <dbReference type="NCBI Taxonomy" id="1884915"/>
    <lineage>
        <taxon>Bacteria</taxon>
        <taxon>Bacillati</taxon>
        <taxon>Actinomycetota</taxon>
        <taxon>Actinomycetes</taxon>
        <taxon>Candidatus Nanopelagicales</taxon>
        <taxon>Candidatus Nanopelagicaceae</taxon>
        <taxon>Candidatus Nanopelagicus</taxon>
    </lineage>
</organism>
<evidence type="ECO:0000256" key="6">
    <source>
        <dbReference type="ARBA" id="ARBA00022801"/>
    </source>
</evidence>
<protein>
    <submittedName>
        <fullName evidence="12">Laccase domain-containing protein</fullName>
    </submittedName>
</protein>
<dbReference type="KEGG" id="nhi:B1s21160_03665"/>
<sequence>MARLLFTSRNFGSLADPVNQSEKDKLEELLNKQVQFMSQTHSNEIAVVDQIGTTPGADGLVCTNKDIALAVRVADCIPLLLISSQAVAAVHVGRKGLLNEVAVNAVKKMRELGSNNITGVVGPHICGNCYEVDAQMYADITKLHPATGGKQNYLNLYAGLAQQLSDLPLSNLGICTKENSDYFSYRAHGEAGRQVGVISL</sequence>
<comment type="catalytic activity">
    <reaction evidence="1">
        <text>inosine + phosphate = alpha-D-ribose 1-phosphate + hypoxanthine</text>
        <dbReference type="Rhea" id="RHEA:27646"/>
        <dbReference type="ChEBI" id="CHEBI:17368"/>
        <dbReference type="ChEBI" id="CHEBI:17596"/>
        <dbReference type="ChEBI" id="CHEBI:43474"/>
        <dbReference type="ChEBI" id="CHEBI:57720"/>
        <dbReference type="EC" id="2.4.2.1"/>
    </reaction>
    <physiologicalReaction direction="left-to-right" evidence="1">
        <dbReference type="Rhea" id="RHEA:27647"/>
    </physiologicalReaction>
</comment>
<evidence type="ECO:0000256" key="4">
    <source>
        <dbReference type="ARBA" id="ARBA00022679"/>
    </source>
</evidence>
<comment type="catalytic activity">
    <reaction evidence="10">
        <text>adenosine + phosphate = alpha-D-ribose 1-phosphate + adenine</text>
        <dbReference type="Rhea" id="RHEA:27642"/>
        <dbReference type="ChEBI" id="CHEBI:16335"/>
        <dbReference type="ChEBI" id="CHEBI:16708"/>
        <dbReference type="ChEBI" id="CHEBI:43474"/>
        <dbReference type="ChEBI" id="CHEBI:57720"/>
        <dbReference type="EC" id="2.4.2.1"/>
    </reaction>
    <physiologicalReaction direction="left-to-right" evidence="10">
        <dbReference type="Rhea" id="RHEA:27643"/>
    </physiologicalReaction>
</comment>
<proteinExistence type="inferred from homology"/>
<dbReference type="CDD" id="cd16833">
    <property type="entry name" value="YfiH"/>
    <property type="match status" value="1"/>
</dbReference>
<dbReference type="InterPro" id="IPR038371">
    <property type="entry name" value="Cu_polyphenol_OxRdtase_sf"/>
</dbReference>
<keyword evidence="7" id="KW-0862">Zinc</keyword>
<reference evidence="12 13" key="1">
    <citation type="submission" date="2016-07" db="EMBL/GenBank/DDBJ databases">
        <title>High microdiversification within the ubiquitous acI lineage of Actinobacteria.</title>
        <authorList>
            <person name="Neuenschwander S.M."/>
            <person name="Salcher M."/>
            <person name="Ghai R."/>
            <person name="Pernthaler J."/>
        </authorList>
    </citation>
    <scope>NUCLEOTIDE SEQUENCE [LARGE SCALE GENOMIC DNA]</scope>
    <source>
        <strain evidence="12">MMS-21-160</strain>
    </source>
</reference>
<comment type="catalytic activity">
    <reaction evidence="9">
        <text>adenosine + H2O + H(+) = inosine + NH4(+)</text>
        <dbReference type="Rhea" id="RHEA:24408"/>
        <dbReference type="ChEBI" id="CHEBI:15377"/>
        <dbReference type="ChEBI" id="CHEBI:15378"/>
        <dbReference type="ChEBI" id="CHEBI:16335"/>
        <dbReference type="ChEBI" id="CHEBI:17596"/>
        <dbReference type="ChEBI" id="CHEBI:28938"/>
        <dbReference type="EC" id="3.5.4.4"/>
    </reaction>
    <physiologicalReaction direction="left-to-right" evidence="9">
        <dbReference type="Rhea" id="RHEA:24409"/>
    </physiologicalReaction>
</comment>
<evidence type="ECO:0000256" key="11">
    <source>
        <dbReference type="ARBA" id="ARBA00049893"/>
    </source>
</evidence>
<dbReference type="GO" id="GO:0005507">
    <property type="term" value="F:copper ion binding"/>
    <property type="evidence" value="ECO:0007669"/>
    <property type="project" value="TreeGrafter"/>
</dbReference>
<comment type="function">
    <text evidence="2">Purine nucleoside enzyme that catalyzes the phosphorolysis of adenosine and inosine nucleosides, yielding D-ribose 1-phosphate and the respective free bases, adenine and hypoxanthine. Also catalyzes the phosphorolysis of S-methyl-5'-thioadenosine into adenine and S-methyl-5-thio-alpha-D-ribose 1-phosphate. Also has adenosine deaminase activity.</text>
</comment>
<dbReference type="Gene3D" id="3.60.140.10">
    <property type="entry name" value="CNF1/YfiH-like putative cysteine hydrolases"/>
    <property type="match status" value="1"/>
</dbReference>
<dbReference type="SUPFAM" id="SSF64438">
    <property type="entry name" value="CNF1/YfiH-like putative cysteine hydrolases"/>
    <property type="match status" value="1"/>
</dbReference>
<name>A0A249K9G2_9ACTN</name>
<gene>
    <name evidence="12" type="ORF">B1s21160_03665</name>
</gene>
<accession>A0A249K9G2</accession>
<dbReference type="GO" id="GO:0016787">
    <property type="term" value="F:hydrolase activity"/>
    <property type="evidence" value="ECO:0007669"/>
    <property type="project" value="UniProtKB-KW"/>
</dbReference>
<dbReference type="OrthoDB" id="4279at2"/>
<dbReference type="EMBL" id="CP016771">
    <property type="protein sequence ID" value="ASY13424.1"/>
    <property type="molecule type" value="Genomic_DNA"/>
</dbReference>
<evidence type="ECO:0000313" key="12">
    <source>
        <dbReference type="EMBL" id="ASY13424.1"/>
    </source>
</evidence>
<keyword evidence="13" id="KW-1185">Reference proteome</keyword>
<dbReference type="GO" id="GO:0017061">
    <property type="term" value="F:S-methyl-5-thioadenosine phosphorylase activity"/>
    <property type="evidence" value="ECO:0007669"/>
    <property type="project" value="UniProtKB-EC"/>
</dbReference>
<dbReference type="RefSeq" id="WP_095672462.1">
    <property type="nucleotide sequence ID" value="NZ_CP016771.1"/>
</dbReference>
<dbReference type="InterPro" id="IPR003730">
    <property type="entry name" value="Cu_polyphenol_OxRdtase"/>
</dbReference>
<evidence type="ECO:0000256" key="10">
    <source>
        <dbReference type="ARBA" id="ARBA00048968"/>
    </source>
</evidence>
<evidence type="ECO:0000256" key="7">
    <source>
        <dbReference type="ARBA" id="ARBA00022833"/>
    </source>
</evidence>
<dbReference type="InterPro" id="IPR011324">
    <property type="entry name" value="Cytotoxic_necrot_fac-like_cat"/>
</dbReference>